<feature type="active site" description="Proton acceptor" evidence="6">
    <location>
        <position position="484"/>
    </location>
</feature>
<feature type="compositionally biased region" description="Basic and acidic residues" evidence="8">
    <location>
        <begin position="786"/>
        <end position="797"/>
    </location>
</feature>
<comment type="function">
    <text evidence="7">Lipid hydrolase.</text>
</comment>
<feature type="region of interest" description="Disordered" evidence="8">
    <location>
        <begin position="644"/>
        <end position="686"/>
    </location>
</feature>
<feature type="compositionally biased region" description="Acidic residues" evidence="8">
    <location>
        <begin position="767"/>
        <end position="785"/>
    </location>
</feature>
<evidence type="ECO:0000256" key="6">
    <source>
        <dbReference type="PROSITE-ProRule" id="PRU01161"/>
    </source>
</evidence>
<name>A0A9P8L537_9PEZI</name>
<evidence type="ECO:0000259" key="9">
    <source>
        <dbReference type="PROSITE" id="PS51635"/>
    </source>
</evidence>
<dbReference type="CDD" id="cd07232">
    <property type="entry name" value="Pat_PLPL"/>
    <property type="match status" value="1"/>
</dbReference>
<comment type="subcellular location">
    <subcellularLocation>
        <location evidence="7">Membrane</location>
        <topology evidence="7">Single-pass membrane protein</topology>
    </subcellularLocation>
</comment>
<dbReference type="InterPro" id="IPR050301">
    <property type="entry name" value="NTE"/>
</dbReference>
<dbReference type="GO" id="GO:0004806">
    <property type="term" value="F:triacylglycerol lipase activity"/>
    <property type="evidence" value="ECO:0007669"/>
    <property type="project" value="InterPro"/>
</dbReference>
<dbReference type="InterPro" id="IPR016035">
    <property type="entry name" value="Acyl_Trfase/lysoPLipase"/>
</dbReference>
<dbReference type="Gene3D" id="3.40.1090.10">
    <property type="entry name" value="Cytosolic phospholipase A2 catalytic domain"/>
    <property type="match status" value="2"/>
</dbReference>
<keyword evidence="7" id="KW-1133">Transmembrane helix</keyword>
<evidence type="ECO:0000256" key="2">
    <source>
        <dbReference type="ARBA" id="ARBA00006104"/>
    </source>
</evidence>
<protein>
    <recommendedName>
        <fullName evidence="7">Patatin-like phospholipase domain-containing protein</fullName>
        <ecNumber evidence="7">3.1.1.-</ecNumber>
    </recommendedName>
</protein>
<gene>
    <name evidence="10" type="ORF">FGG08_003073</name>
</gene>
<feature type="compositionally biased region" description="Acidic residues" evidence="8">
    <location>
        <begin position="743"/>
        <end position="757"/>
    </location>
</feature>
<keyword evidence="4 6" id="KW-0442">Lipid degradation</keyword>
<dbReference type="PANTHER" id="PTHR14226">
    <property type="entry name" value="NEUROPATHY TARGET ESTERASE/SWISS CHEESE D.MELANOGASTER"/>
    <property type="match status" value="1"/>
</dbReference>
<evidence type="ECO:0000256" key="5">
    <source>
        <dbReference type="ARBA" id="ARBA00023098"/>
    </source>
</evidence>
<dbReference type="InterPro" id="IPR021771">
    <property type="entry name" value="Triacylglycerol_lipase_N"/>
</dbReference>
<evidence type="ECO:0000256" key="7">
    <source>
        <dbReference type="RuleBase" id="RU362055"/>
    </source>
</evidence>
<dbReference type="EC" id="3.1.1.-" evidence="7"/>
<comment type="caution">
    <text evidence="6">Lacks conserved residue(s) required for the propagation of feature annotation.</text>
</comment>
<dbReference type="GO" id="GO:0016020">
    <property type="term" value="C:membrane"/>
    <property type="evidence" value="ECO:0007669"/>
    <property type="project" value="UniProtKB-SubCell"/>
</dbReference>
<keyword evidence="3 6" id="KW-0378">Hydrolase</keyword>
<dbReference type="PANTHER" id="PTHR14226:SF66">
    <property type="entry name" value="TRIACYLGLYCEROL LIPASE PTL2"/>
    <property type="match status" value="1"/>
</dbReference>
<evidence type="ECO:0000256" key="4">
    <source>
        <dbReference type="ARBA" id="ARBA00022963"/>
    </source>
</evidence>
<evidence type="ECO:0000256" key="8">
    <source>
        <dbReference type="SAM" id="MobiDB-lite"/>
    </source>
</evidence>
<keyword evidence="7" id="KW-0812">Transmembrane</keyword>
<dbReference type="EMBL" id="JAGHQL010000051">
    <property type="protein sequence ID" value="KAH0542568.1"/>
    <property type="molecule type" value="Genomic_DNA"/>
</dbReference>
<comment type="caution">
    <text evidence="10">The sequence shown here is derived from an EMBL/GenBank/DDBJ whole genome shotgun (WGS) entry which is preliminary data.</text>
</comment>
<accession>A0A9P8L537</accession>
<dbReference type="SUPFAM" id="SSF52151">
    <property type="entry name" value="FabD/lysophospholipase-like"/>
    <property type="match status" value="1"/>
</dbReference>
<comment type="similarity">
    <text evidence="2 7">Belongs to the PLPL family.</text>
</comment>
<dbReference type="AlphaFoldDB" id="A0A9P8L537"/>
<evidence type="ECO:0000313" key="11">
    <source>
        <dbReference type="Proteomes" id="UP000698800"/>
    </source>
</evidence>
<feature type="region of interest" description="Disordered" evidence="8">
    <location>
        <begin position="709"/>
        <end position="797"/>
    </location>
</feature>
<comment type="function">
    <text evidence="1">Probable lipid hydrolase.</text>
</comment>
<feature type="transmembrane region" description="Helical" evidence="7">
    <location>
        <begin position="108"/>
        <end position="135"/>
    </location>
</feature>
<dbReference type="Proteomes" id="UP000698800">
    <property type="component" value="Unassembled WGS sequence"/>
</dbReference>
<dbReference type="PROSITE" id="PS51635">
    <property type="entry name" value="PNPLA"/>
    <property type="match status" value="1"/>
</dbReference>
<sequence>MRQERELLWEPVSTGRVQSNYGPSPFAAKAYNSTRLPDFDHEFIDETDLDEFAKALSAPENTADEASPSGSRFITALNDWSPVYQRVRGRRKVGSRKRRRGKDETREGFVYILLKWPLLVVVLGWIVILGLLYLLTRLYIYLYEHFVAWRGRREQFRQNLQRTTNYKDWVEAAQELDAFLGNESWKQKDEYAYYDYTTLKRVKEDLRSMRLEAEEEENGGVDGIGRKRTIDALKSLVEACVKSNFVGIENPRLYSETYYGTKNLVQGFVGEVESSLSLLVRTRQLTQDDKRLLFKHLHTNFGRTALCLSGGASFAYYHFGVCKALLDANLLPEVITGTSGGALVAALVATRTDDELKKLLVPALAGRITACHDDFSTWFRRWWRTGARFDALDWARRCSWMTRGSMTFREAYERTGRILNVTCVPSDPHSPTILANYLTSPNCVIWSAVLASAAVPGILNPVVLMMKTHDGTLAPYSFGHKWKDGSLRTDIPLKALNLHFNVNFSIVSQVNPHINLFFFSSRGSVGRPVTHRRGRGWRGGFLGSAIEQYLKLDLNKWLKVLRHLELLPRPLGQDWSEIWLQKFSGTITIWPKSTLSDFYYILSDPTLSRLARMLQAGQQSTFPKIQFIANRMVCERLVEEGRRSTAPQTLDGIESVSEEDPQTLLRRRGGRESHPVVASPPLGGVDVVAENDQDAASSPTLRERLDMWRQRLSGGSRPQHRRGSGASSIIQEIGRQSRVFLVDDSEGETGQSEDDGGPDSSGSAIEDGWEDEDGFDDEKLEMEEGDTGRFEKGTKLD</sequence>
<proteinExistence type="inferred from homology"/>
<keyword evidence="7" id="KW-0472">Membrane</keyword>
<keyword evidence="5 6" id="KW-0443">Lipid metabolism</keyword>
<dbReference type="InterPro" id="IPR002641">
    <property type="entry name" value="PNPLA_dom"/>
</dbReference>
<feature type="domain" description="PNPLA" evidence="9">
    <location>
        <begin position="306"/>
        <end position="497"/>
    </location>
</feature>
<dbReference type="Pfam" id="PF11815">
    <property type="entry name" value="DUF3336"/>
    <property type="match status" value="1"/>
</dbReference>
<dbReference type="Pfam" id="PF01734">
    <property type="entry name" value="Patatin"/>
    <property type="match status" value="1"/>
</dbReference>
<reference evidence="10" key="1">
    <citation type="submission" date="2021-03" db="EMBL/GenBank/DDBJ databases">
        <title>Comparative genomics and phylogenomic investigation of the class Geoglossomycetes provide insights into ecological specialization and systematics.</title>
        <authorList>
            <person name="Melie T."/>
            <person name="Pirro S."/>
            <person name="Miller A.N."/>
            <person name="Quandt A."/>
        </authorList>
    </citation>
    <scope>NUCLEOTIDE SEQUENCE</scope>
    <source>
        <strain evidence="10">GBOQ0MN5Z8</strain>
    </source>
</reference>
<keyword evidence="11" id="KW-1185">Reference proteome</keyword>
<dbReference type="GO" id="GO:0006641">
    <property type="term" value="P:triglyceride metabolic process"/>
    <property type="evidence" value="ECO:0007669"/>
    <property type="project" value="UniProtKB-ARBA"/>
</dbReference>
<organism evidence="10 11">
    <name type="scientific">Glutinoglossum americanum</name>
    <dbReference type="NCBI Taxonomy" id="1670608"/>
    <lineage>
        <taxon>Eukaryota</taxon>
        <taxon>Fungi</taxon>
        <taxon>Dikarya</taxon>
        <taxon>Ascomycota</taxon>
        <taxon>Pezizomycotina</taxon>
        <taxon>Geoglossomycetes</taxon>
        <taxon>Geoglossales</taxon>
        <taxon>Geoglossaceae</taxon>
        <taxon>Glutinoglossum</taxon>
    </lineage>
</organism>
<feature type="short sequence motif" description="GXSXG" evidence="6">
    <location>
        <begin position="337"/>
        <end position="341"/>
    </location>
</feature>
<dbReference type="OrthoDB" id="15478at2759"/>
<feature type="active site" description="Nucleophile" evidence="6">
    <location>
        <position position="339"/>
    </location>
</feature>
<dbReference type="GO" id="GO:0016042">
    <property type="term" value="P:lipid catabolic process"/>
    <property type="evidence" value="ECO:0007669"/>
    <property type="project" value="UniProtKB-UniRule"/>
</dbReference>
<evidence type="ECO:0000256" key="1">
    <source>
        <dbReference type="ARBA" id="ARBA00002682"/>
    </source>
</evidence>
<evidence type="ECO:0000256" key="3">
    <source>
        <dbReference type="ARBA" id="ARBA00022801"/>
    </source>
</evidence>
<evidence type="ECO:0000313" key="10">
    <source>
        <dbReference type="EMBL" id="KAH0542568.1"/>
    </source>
</evidence>